<dbReference type="EMBL" id="CM046393">
    <property type="protein sequence ID" value="KAI8551644.1"/>
    <property type="molecule type" value="Genomic_DNA"/>
</dbReference>
<dbReference type="Proteomes" id="UP001062846">
    <property type="component" value="Chromosome 6"/>
</dbReference>
<reference evidence="1" key="1">
    <citation type="submission" date="2022-02" db="EMBL/GenBank/DDBJ databases">
        <title>Plant Genome Project.</title>
        <authorList>
            <person name="Zhang R.-G."/>
        </authorList>
    </citation>
    <scope>NUCLEOTIDE SEQUENCE</scope>
    <source>
        <strain evidence="1">AT1</strain>
    </source>
</reference>
<evidence type="ECO:0000313" key="1">
    <source>
        <dbReference type="EMBL" id="KAI8551644.1"/>
    </source>
</evidence>
<accession>A0ACC0NFG8</accession>
<comment type="caution">
    <text evidence="1">The sequence shown here is derived from an EMBL/GenBank/DDBJ whole genome shotgun (WGS) entry which is preliminary data.</text>
</comment>
<proteinExistence type="predicted"/>
<protein>
    <submittedName>
        <fullName evidence="1">Uncharacterized protein</fullName>
    </submittedName>
</protein>
<keyword evidence="2" id="KW-1185">Reference proteome</keyword>
<organism evidence="1 2">
    <name type="scientific">Rhododendron molle</name>
    <name type="common">Chinese azalea</name>
    <name type="synonym">Azalea mollis</name>
    <dbReference type="NCBI Taxonomy" id="49168"/>
    <lineage>
        <taxon>Eukaryota</taxon>
        <taxon>Viridiplantae</taxon>
        <taxon>Streptophyta</taxon>
        <taxon>Embryophyta</taxon>
        <taxon>Tracheophyta</taxon>
        <taxon>Spermatophyta</taxon>
        <taxon>Magnoliopsida</taxon>
        <taxon>eudicotyledons</taxon>
        <taxon>Gunneridae</taxon>
        <taxon>Pentapetalae</taxon>
        <taxon>asterids</taxon>
        <taxon>Ericales</taxon>
        <taxon>Ericaceae</taxon>
        <taxon>Ericoideae</taxon>
        <taxon>Rhodoreae</taxon>
        <taxon>Rhododendron</taxon>
    </lineage>
</organism>
<sequence>MDLTPDTVPESAEHRDSIMIIKLDHPHEVLTCISGFYGPINGNHGARVVKSLTFTTSRRKCGPYGEEIGTFFTSITTEGKVVGFHGRSGMYLDAIGVHMQHWLGDQKPSKSSSQVTIEEECPSNNRRSFLSK</sequence>
<gene>
    <name evidence="1" type="ORF">RHMOL_Rhmol06G0202100</name>
</gene>
<evidence type="ECO:0000313" key="2">
    <source>
        <dbReference type="Proteomes" id="UP001062846"/>
    </source>
</evidence>
<name>A0ACC0NFG8_RHOML</name>